<evidence type="ECO:0000313" key="1">
    <source>
        <dbReference type="EMBL" id="RDY09414.1"/>
    </source>
</evidence>
<dbReference type="Proteomes" id="UP000257109">
    <property type="component" value="Unassembled WGS sequence"/>
</dbReference>
<evidence type="ECO:0000313" key="2">
    <source>
        <dbReference type="Proteomes" id="UP000257109"/>
    </source>
</evidence>
<dbReference type="OrthoDB" id="1429956at2759"/>
<accession>A0A371I386</accession>
<feature type="non-terminal residue" evidence="1">
    <location>
        <position position="1"/>
    </location>
</feature>
<proteinExistence type="predicted"/>
<name>A0A371I386_MUCPR</name>
<reference evidence="1" key="1">
    <citation type="submission" date="2018-05" db="EMBL/GenBank/DDBJ databases">
        <title>Draft genome of Mucuna pruriens seed.</title>
        <authorList>
            <person name="Nnadi N.E."/>
            <person name="Vos R."/>
            <person name="Hasami M.H."/>
            <person name="Devisetty U.K."/>
            <person name="Aguiy J.C."/>
        </authorList>
    </citation>
    <scope>NUCLEOTIDE SEQUENCE [LARGE SCALE GENOMIC DNA]</scope>
    <source>
        <strain evidence="1">JCA_2017</strain>
    </source>
</reference>
<gene>
    <name evidence="1" type="ORF">CR513_06205</name>
</gene>
<dbReference type="EMBL" id="QJKJ01001056">
    <property type="protein sequence ID" value="RDY09414.1"/>
    <property type="molecule type" value="Genomic_DNA"/>
</dbReference>
<keyword evidence="2" id="KW-1185">Reference proteome</keyword>
<sequence length="118" mass="13539">MDIHNIIFNRFTPSHSPSGVISWIIKQKFDEPLSSWKKVQLQVHDICFREFKGSRILKNAMNKIRNGPDHATWIPPNVRKTLDKHWAFTDLQNKRSIAKANRAFDKGASTYCGGSIST</sequence>
<organism evidence="1 2">
    <name type="scientific">Mucuna pruriens</name>
    <name type="common">Velvet bean</name>
    <name type="synonym">Dolichos pruriens</name>
    <dbReference type="NCBI Taxonomy" id="157652"/>
    <lineage>
        <taxon>Eukaryota</taxon>
        <taxon>Viridiplantae</taxon>
        <taxon>Streptophyta</taxon>
        <taxon>Embryophyta</taxon>
        <taxon>Tracheophyta</taxon>
        <taxon>Spermatophyta</taxon>
        <taxon>Magnoliopsida</taxon>
        <taxon>eudicotyledons</taxon>
        <taxon>Gunneridae</taxon>
        <taxon>Pentapetalae</taxon>
        <taxon>rosids</taxon>
        <taxon>fabids</taxon>
        <taxon>Fabales</taxon>
        <taxon>Fabaceae</taxon>
        <taxon>Papilionoideae</taxon>
        <taxon>50 kb inversion clade</taxon>
        <taxon>NPAAA clade</taxon>
        <taxon>indigoferoid/millettioid clade</taxon>
        <taxon>Phaseoleae</taxon>
        <taxon>Mucuna</taxon>
    </lineage>
</organism>
<dbReference type="AlphaFoldDB" id="A0A371I386"/>
<comment type="caution">
    <text evidence="1">The sequence shown here is derived from an EMBL/GenBank/DDBJ whole genome shotgun (WGS) entry which is preliminary data.</text>
</comment>
<protein>
    <submittedName>
        <fullName evidence="1">Uncharacterized protein</fullName>
    </submittedName>
</protein>